<proteinExistence type="inferred from homology"/>
<keyword evidence="2" id="KW-0545">Nucleotide biosynthesis</keyword>
<reference evidence="7 8" key="1">
    <citation type="journal article" date="2015" name="Nature">
        <title>rRNA introns, odd ribosomes, and small enigmatic genomes across a large radiation of phyla.</title>
        <authorList>
            <person name="Brown C.T."/>
            <person name="Hug L.A."/>
            <person name="Thomas B.C."/>
            <person name="Sharon I."/>
            <person name="Castelle C.J."/>
            <person name="Singh A."/>
            <person name="Wilkins M.J."/>
            <person name="Williams K.H."/>
            <person name="Banfield J.F."/>
        </authorList>
    </citation>
    <scope>NUCLEOTIDE SEQUENCE [LARGE SCALE GENOMIC DNA]</scope>
</reference>
<keyword evidence="3 6" id="KW-0547">Nucleotide-binding</keyword>
<evidence type="ECO:0000256" key="2">
    <source>
        <dbReference type="ARBA" id="ARBA00022727"/>
    </source>
</evidence>
<evidence type="ECO:0000313" key="7">
    <source>
        <dbReference type="EMBL" id="KKT81791.1"/>
    </source>
</evidence>
<accession>A0A0G1KDI4</accession>
<dbReference type="InterPro" id="IPR027417">
    <property type="entry name" value="P-loop_NTPase"/>
</dbReference>
<dbReference type="GO" id="GO:0004017">
    <property type="term" value="F:AMP kinase activity"/>
    <property type="evidence" value="ECO:0007669"/>
    <property type="project" value="UniProtKB-EC"/>
</dbReference>
<dbReference type="SUPFAM" id="SSF52540">
    <property type="entry name" value="P-loop containing nucleoside triphosphate hydrolases"/>
    <property type="match status" value="1"/>
</dbReference>
<dbReference type="CDD" id="cd01428">
    <property type="entry name" value="ADK"/>
    <property type="match status" value="1"/>
</dbReference>
<comment type="subcellular location">
    <subcellularLocation>
        <location evidence="6">Cytoplasm</location>
    </subcellularLocation>
</comment>
<name>A0A0G1KDI4_9BACT</name>
<evidence type="ECO:0000256" key="5">
    <source>
        <dbReference type="RuleBase" id="RU003330"/>
    </source>
</evidence>
<dbReference type="InterPro" id="IPR000850">
    <property type="entry name" value="Adenylat/UMP-CMP_kin"/>
</dbReference>
<evidence type="ECO:0000256" key="4">
    <source>
        <dbReference type="ARBA" id="ARBA00022777"/>
    </source>
</evidence>
<dbReference type="Pfam" id="PF00406">
    <property type="entry name" value="ADK"/>
    <property type="match status" value="1"/>
</dbReference>
<evidence type="ECO:0000313" key="8">
    <source>
        <dbReference type="Proteomes" id="UP000034595"/>
    </source>
</evidence>
<dbReference type="PRINTS" id="PR00094">
    <property type="entry name" value="ADENYLTKNASE"/>
</dbReference>
<comment type="subunit">
    <text evidence="6">Monomer.</text>
</comment>
<comment type="similarity">
    <text evidence="5">Belongs to the adenylate kinase family.</text>
</comment>
<dbReference type="GO" id="GO:0005737">
    <property type="term" value="C:cytoplasm"/>
    <property type="evidence" value="ECO:0007669"/>
    <property type="project" value="UniProtKB-SubCell"/>
</dbReference>
<evidence type="ECO:0000256" key="3">
    <source>
        <dbReference type="ARBA" id="ARBA00022741"/>
    </source>
</evidence>
<evidence type="ECO:0000256" key="6">
    <source>
        <dbReference type="RuleBase" id="RU003331"/>
    </source>
</evidence>
<keyword evidence="4 5" id="KW-0418">Kinase</keyword>
<protein>
    <recommendedName>
        <fullName evidence="6">Adenylate kinase</fullName>
        <ecNumber evidence="6">2.7.4.3</ecNumber>
    </recommendedName>
</protein>
<evidence type="ECO:0000256" key="1">
    <source>
        <dbReference type="ARBA" id="ARBA00022679"/>
    </source>
</evidence>
<dbReference type="Gene3D" id="3.40.50.300">
    <property type="entry name" value="P-loop containing nucleotide triphosphate hydrolases"/>
    <property type="match status" value="1"/>
</dbReference>
<dbReference type="EMBL" id="LCJQ01000005">
    <property type="protein sequence ID" value="KKT81791.1"/>
    <property type="molecule type" value="Genomic_DNA"/>
</dbReference>
<organism evidence="7 8">
    <name type="scientific">Candidatus Azambacteria bacterium GW2011_GWA1_44_9</name>
    <dbReference type="NCBI Taxonomy" id="1618610"/>
    <lineage>
        <taxon>Bacteria</taxon>
        <taxon>Candidatus Azamiibacteriota</taxon>
    </lineage>
</organism>
<dbReference type="GO" id="GO:0005524">
    <property type="term" value="F:ATP binding"/>
    <property type="evidence" value="ECO:0007669"/>
    <property type="project" value="UniProtKB-KW"/>
</dbReference>
<comment type="caution">
    <text evidence="7">The sequence shown here is derived from an EMBL/GenBank/DDBJ whole genome shotgun (WGS) entry which is preliminary data.</text>
</comment>
<keyword evidence="1 5" id="KW-0808">Transferase</keyword>
<sequence>MDLQTIIFIGRSGAGKGVQSALLQKFLNEKTPDVPIIYFETGQYFRKYMQSGGYTWDRARGTIVKGERQPDFLAVWIWVNNFIEKVKGGEHLIFDGTPRSLWEAKMLHTALPFYERMRPMVIHLEISREEAEKRLRNRGRADDVDADAIERRFAWYERDVVPAVDFYREDTAYRFLEINGEQSPEDVHQEIVARLMSEK</sequence>
<comment type="catalytic activity">
    <reaction evidence="6">
        <text>AMP + ATP = 2 ADP</text>
        <dbReference type="Rhea" id="RHEA:12973"/>
        <dbReference type="ChEBI" id="CHEBI:30616"/>
        <dbReference type="ChEBI" id="CHEBI:456215"/>
        <dbReference type="ChEBI" id="CHEBI:456216"/>
        <dbReference type="EC" id="2.7.4.3"/>
    </reaction>
</comment>
<dbReference type="EC" id="2.7.4.3" evidence="6"/>
<dbReference type="PANTHER" id="PTHR23359">
    <property type="entry name" value="NUCLEOTIDE KINASE"/>
    <property type="match status" value="1"/>
</dbReference>
<dbReference type="AlphaFoldDB" id="A0A0G1KDI4"/>
<gene>
    <name evidence="7" type="ORF">UW78_C0005G0010</name>
</gene>
<keyword evidence="6" id="KW-0067">ATP-binding</keyword>
<dbReference type="Proteomes" id="UP000034595">
    <property type="component" value="Unassembled WGS sequence"/>
</dbReference>